<dbReference type="SUPFAM" id="SSF81631">
    <property type="entry name" value="PAP/OAS1 substrate-binding domain"/>
    <property type="match status" value="1"/>
</dbReference>
<dbReference type="Proteomes" id="UP001457282">
    <property type="component" value="Unassembled WGS sequence"/>
</dbReference>
<dbReference type="AlphaFoldDB" id="A0AAW1YNZ8"/>
<evidence type="ECO:0000313" key="3">
    <source>
        <dbReference type="Proteomes" id="UP001457282"/>
    </source>
</evidence>
<protein>
    <recommendedName>
        <fullName evidence="1">Poly(A) RNA polymerase mitochondrial-like central palm domain-containing protein</fullName>
    </recommendedName>
</protein>
<dbReference type="CDD" id="cd05402">
    <property type="entry name" value="NT_PAP_TUTase"/>
    <property type="match status" value="1"/>
</dbReference>
<accession>A0AAW1YNZ8</accession>
<dbReference type="Gene3D" id="3.30.460.10">
    <property type="entry name" value="Beta Polymerase, domain 2"/>
    <property type="match status" value="1"/>
</dbReference>
<dbReference type="PANTHER" id="PTHR12271:SF134">
    <property type="entry name" value="NUCLEOTIDYLTRANSFERASE FAMILY PROTEIN"/>
    <property type="match status" value="1"/>
</dbReference>
<organism evidence="2 3">
    <name type="scientific">Rubus argutus</name>
    <name type="common">Southern blackberry</name>
    <dbReference type="NCBI Taxonomy" id="59490"/>
    <lineage>
        <taxon>Eukaryota</taxon>
        <taxon>Viridiplantae</taxon>
        <taxon>Streptophyta</taxon>
        <taxon>Embryophyta</taxon>
        <taxon>Tracheophyta</taxon>
        <taxon>Spermatophyta</taxon>
        <taxon>Magnoliopsida</taxon>
        <taxon>eudicotyledons</taxon>
        <taxon>Gunneridae</taxon>
        <taxon>Pentapetalae</taxon>
        <taxon>rosids</taxon>
        <taxon>fabids</taxon>
        <taxon>Rosales</taxon>
        <taxon>Rosaceae</taxon>
        <taxon>Rosoideae</taxon>
        <taxon>Rosoideae incertae sedis</taxon>
        <taxon>Rubus</taxon>
    </lineage>
</organism>
<gene>
    <name evidence="2" type="ORF">M0R45_005806</name>
</gene>
<dbReference type="EMBL" id="JBEDUW010000001">
    <property type="protein sequence ID" value="KAK9950309.1"/>
    <property type="molecule type" value="Genomic_DNA"/>
</dbReference>
<sequence length="357" mass="39864">MSMSLSECYKLVSGAGHVDSVQTIMSARVPIIKLVDCGTGIECDLSVENRDGILKSQIVHIISGIDGRFQKLSFMMKAWAKAHNINCPKDRTLSSFGIISLVVFHLQTRDPPILPPLSTLFEDGTDPATVMERVNNYLEFGKRNKESVADLFFTLLVKVASAENLWQKGLCASLYEGSWTSKLWDPHYNSINVEDFTEPSENVARAVGTEEFQEIYRCIHSSLSHLLAFSVNQMEGNKLVDLLFGANSVSIPRHVSTKNIDESKCPPEVNGQQTKRKRASPPLKLREMLCALTIIKLLQSNEEDFRAEGVLMDDIRHLSFSFEFCMPSLLLVGWPQFWVGVEPPGLTPILIGDTLES</sequence>
<feature type="domain" description="Poly(A) RNA polymerase mitochondrial-like central palm" evidence="1">
    <location>
        <begin position="6"/>
        <end position="62"/>
    </location>
</feature>
<dbReference type="Gene3D" id="1.10.1410.10">
    <property type="match status" value="1"/>
</dbReference>
<dbReference type="InterPro" id="IPR054708">
    <property type="entry name" value="MTPAP-like_central"/>
</dbReference>
<keyword evidence="3" id="KW-1185">Reference proteome</keyword>
<dbReference type="PANTHER" id="PTHR12271">
    <property type="entry name" value="POLY A POLYMERASE CID PAP -RELATED"/>
    <property type="match status" value="1"/>
</dbReference>
<proteinExistence type="predicted"/>
<dbReference type="InterPro" id="IPR043519">
    <property type="entry name" value="NT_sf"/>
</dbReference>
<reference evidence="2 3" key="1">
    <citation type="journal article" date="2023" name="G3 (Bethesda)">
        <title>A chromosome-length genome assembly and annotation of blackberry (Rubus argutus, cv. 'Hillquist').</title>
        <authorList>
            <person name="Bruna T."/>
            <person name="Aryal R."/>
            <person name="Dudchenko O."/>
            <person name="Sargent D.J."/>
            <person name="Mead D."/>
            <person name="Buti M."/>
            <person name="Cavallini A."/>
            <person name="Hytonen T."/>
            <person name="Andres J."/>
            <person name="Pham M."/>
            <person name="Weisz D."/>
            <person name="Mascagni F."/>
            <person name="Usai G."/>
            <person name="Natali L."/>
            <person name="Bassil N."/>
            <person name="Fernandez G.E."/>
            <person name="Lomsadze A."/>
            <person name="Armour M."/>
            <person name="Olukolu B."/>
            <person name="Poorten T."/>
            <person name="Britton C."/>
            <person name="Davik J."/>
            <person name="Ashrafi H."/>
            <person name="Aiden E.L."/>
            <person name="Borodovsky M."/>
            <person name="Worthington M."/>
        </authorList>
    </citation>
    <scope>NUCLEOTIDE SEQUENCE [LARGE SCALE GENOMIC DNA]</scope>
    <source>
        <strain evidence="2">PI 553951</strain>
    </source>
</reference>
<evidence type="ECO:0000259" key="1">
    <source>
        <dbReference type="Pfam" id="PF22600"/>
    </source>
</evidence>
<dbReference type="Pfam" id="PF22600">
    <property type="entry name" value="MTPAP-like_central"/>
    <property type="match status" value="1"/>
</dbReference>
<name>A0AAW1YNZ8_RUBAR</name>
<dbReference type="GO" id="GO:0016779">
    <property type="term" value="F:nucleotidyltransferase activity"/>
    <property type="evidence" value="ECO:0007669"/>
    <property type="project" value="TreeGrafter"/>
</dbReference>
<comment type="caution">
    <text evidence="2">The sequence shown here is derived from an EMBL/GenBank/DDBJ whole genome shotgun (WGS) entry which is preliminary data.</text>
</comment>
<dbReference type="GO" id="GO:0031123">
    <property type="term" value="P:RNA 3'-end processing"/>
    <property type="evidence" value="ECO:0007669"/>
    <property type="project" value="TreeGrafter"/>
</dbReference>
<dbReference type="SUPFAM" id="SSF81301">
    <property type="entry name" value="Nucleotidyltransferase"/>
    <property type="match status" value="1"/>
</dbReference>
<evidence type="ECO:0000313" key="2">
    <source>
        <dbReference type="EMBL" id="KAK9950309.1"/>
    </source>
</evidence>